<evidence type="ECO:0000256" key="1">
    <source>
        <dbReference type="SAM" id="Phobius"/>
    </source>
</evidence>
<keyword evidence="3" id="KW-1185">Reference proteome</keyword>
<feature type="transmembrane region" description="Helical" evidence="1">
    <location>
        <begin position="220"/>
        <end position="242"/>
    </location>
</feature>
<dbReference type="Proteomes" id="UP000030647">
    <property type="component" value="Unassembled WGS sequence"/>
</dbReference>
<proteinExistence type="predicted"/>
<dbReference type="RefSeq" id="WP_022528304.1">
    <property type="nucleotide sequence ID" value="NZ_KI271582.1"/>
</dbReference>
<evidence type="ECO:0008006" key="4">
    <source>
        <dbReference type="Google" id="ProtNLM"/>
    </source>
</evidence>
<evidence type="ECO:0000313" key="2">
    <source>
        <dbReference type="EMBL" id="ERL66678.1"/>
    </source>
</evidence>
<dbReference type="eggNOG" id="ENOG5033H40">
    <property type="taxonomic scope" value="Bacteria"/>
</dbReference>
<dbReference type="OrthoDB" id="2329651at2"/>
<protein>
    <recommendedName>
        <fullName evidence="4">MacB-like periplasmic core domain-containing protein</fullName>
    </recommendedName>
</protein>
<keyword evidence="1" id="KW-0472">Membrane</keyword>
<organism evidence="2 3">
    <name type="scientific">Schleiferilactobacillus shenzhenensis LY-73</name>
    <dbReference type="NCBI Taxonomy" id="1231336"/>
    <lineage>
        <taxon>Bacteria</taxon>
        <taxon>Bacillati</taxon>
        <taxon>Bacillota</taxon>
        <taxon>Bacilli</taxon>
        <taxon>Lactobacillales</taxon>
        <taxon>Lactobacillaceae</taxon>
        <taxon>Schleiferilactobacillus</taxon>
    </lineage>
</organism>
<gene>
    <name evidence="2" type="ORF">L248_0357</name>
</gene>
<name>U4TXY6_9LACO</name>
<keyword evidence="1" id="KW-0812">Transmembrane</keyword>
<dbReference type="AlphaFoldDB" id="U4TXY6"/>
<keyword evidence="1" id="KW-1133">Transmembrane helix</keyword>
<feature type="transmembrane region" description="Helical" evidence="1">
    <location>
        <begin position="297"/>
        <end position="317"/>
    </location>
</feature>
<dbReference type="HOGENOM" id="CLU_815834_0_0_9"/>
<sequence>MKIKKKLLLLLGNFLAFFLIVWAFSINDQQTYQDRLNRNGLSADALRVHTKSRETIPSLLTKLSQSGLTNYQVQITAPAHKSVTYVFAAGNYTQLPISSGRMLGDTDFSAPVPFVVVGDAVTEKLYQPANQKYYDTGNRYLSVVGTVGAAKKADINNHVFISLSTDQSMLTRSLRRYTIYIDGTLATTKQKTAKKLFQASRFTKAKYTVAGSNGRQVSPLVWTIAILAIALLLLIGLARAFVDRQRQLLNASRLDRLLYRHLQYGYIRQYFLYGLVGMIAGYVAASSWLYLLSYHQIFVTAALFGLLQAVLVVTAILRTKQRYVLTEAEEDAEEEEENDD</sequence>
<evidence type="ECO:0000313" key="3">
    <source>
        <dbReference type="Proteomes" id="UP000030647"/>
    </source>
</evidence>
<feature type="transmembrane region" description="Helical" evidence="1">
    <location>
        <begin position="270"/>
        <end position="291"/>
    </location>
</feature>
<dbReference type="EMBL" id="KI271582">
    <property type="protein sequence ID" value="ERL66678.1"/>
    <property type="molecule type" value="Genomic_DNA"/>
</dbReference>
<accession>U4TXY6</accession>
<reference evidence="3" key="1">
    <citation type="journal article" date="2013" name="Genome Announc.">
        <title>Whole-Genome Sequencing of Lactobacillus shenzhenensis Strain LY-73T.</title>
        <authorList>
            <person name="Lin Z."/>
            <person name="Liu Z."/>
            <person name="Yang R."/>
            <person name="Zou Y."/>
            <person name="Wan D."/>
            <person name="Chen J."/>
            <person name="Guo M."/>
            <person name="Zhao J."/>
            <person name="Fang C."/>
            <person name="Yang R."/>
            <person name="Liu F."/>
        </authorList>
    </citation>
    <scope>NUCLEOTIDE SEQUENCE [LARGE SCALE GENOMIC DNA]</scope>
    <source>
        <strain evidence="3">LY-73</strain>
    </source>
</reference>
<dbReference type="STRING" id="1231336.L248_0357"/>